<keyword evidence="1 2" id="KW-0597">Phosphoprotein</keyword>
<feature type="modified residue" description="4-aspartylphosphate" evidence="2">
    <location>
        <position position="48"/>
    </location>
</feature>
<proteinExistence type="predicted"/>
<dbReference type="InterPro" id="IPR011006">
    <property type="entry name" value="CheY-like_superfamily"/>
</dbReference>
<dbReference type="Pfam" id="PF00072">
    <property type="entry name" value="Response_reg"/>
    <property type="match status" value="1"/>
</dbReference>
<evidence type="ECO:0000313" key="5">
    <source>
        <dbReference type="Proteomes" id="UP000229681"/>
    </source>
</evidence>
<evidence type="ECO:0000259" key="3">
    <source>
        <dbReference type="PROSITE" id="PS50110"/>
    </source>
</evidence>
<comment type="caution">
    <text evidence="4">The sequence shown here is derived from an EMBL/GenBank/DDBJ whole genome shotgun (WGS) entry which is preliminary data.</text>
</comment>
<dbReference type="Gene3D" id="3.40.50.2300">
    <property type="match status" value="1"/>
</dbReference>
<dbReference type="SMART" id="SM00448">
    <property type="entry name" value="REC"/>
    <property type="match status" value="1"/>
</dbReference>
<dbReference type="InterPro" id="IPR050595">
    <property type="entry name" value="Bact_response_regulator"/>
</dbReference>
<dbReference type="PROSITE" id="PS50110">
    <property type="entry name" value="RESPONSE_REGULATORY"/>
    <property type="match status" value="1"/>
</dbReference>
<dbReference type="Proteomes" id="UP000229681">
    <property type="component" value="Unassembled WGS sequence"/>
</dbReference>
<organism evidence="4 5">
    <name type="scientific">Candidatus Thermofonsia Clade 1 bacterium</name>
    <dbReference type="NCBI Taxonomy" id="2364210"/>
    <lineage>
        <taxon>Bacteria</taxon>
        <taxon>Bacillati</taxon>
        <taxon>Chloroflexota</taxon>
        <taxon>Candidatus Thermofontia</taxon>
        <taxon>Candidatus Thermofonsia Clade 1</taxon>
    </lineage>
</organism>
<dbReference type="PANTHER" id="PTHR44591:SF3">
    <property type="entry name" value="RESPONSE REGULATORY DOMAIN-CONTAINING PROTEIN"/>
    <property type="match status" value="1"/>
</dbReference>
<dbReference type="SUPFAM" id="SSF52172">
    <property type="entry name" value="CheY-like"/>
    <property type="match status" value="1"/>
</dbReference>
<dbReference type="GO" id="GO:0000160">
    <property type="term" value="P:phosphorelay signal transduction system"/>
    <property type="evidence" value="ECO:0007669"/>
    <property type="project" value="InterPro"/>
</dbReference>
<name>A0A2M8PGN5_9CHLR</name>
<sequence length="116" mass="12941">MLIDDDRTTVMLLETLLSLDGFQVILAAHSSEILEKARREQPDIFLIDYHLSGGVQGTEIVKRLRAEPAFQRTPIIVTSGMNVEEAALRVGANRFLMKPFDPAELPSLLHQLLSTV</sequence>
<protein>
    <recommendedName>
        <fullName evidence="3">Response regulatory domain-containing protein</fullName>
    </recommendedName>
</protein>
<evidence type="ECO:0000313" key="4">
    <source>
        <dbReference type="EMBL" id="PJF36714.1"/>
    </source>
</evidence>
<dbReference type="EMBL" id="PGTM01000035">
    <property type="protein sequence ID" value="PJF36714.1"/>
    <property type="molecule type" value="Genomic_DNA"/>
</dbReference>
<dbReference type="InterPro" id="IPR001789">
    <property type="entry name" value="Sig_transdc_resp-reg_receiver"/>
</dbReference>
<dbReference type="PANTHER" id="PTHR44591">
    <property type="entry name" value="STRESS RESPONSE REGULATOR PROTEIN 1"/>
    <property type="match status" value="1"/>
</dbReference>
<feature type="domain" description="Response regulatory" evidence="3">
    <location>
        <begin position="1"/>
        <end position="113"/>
    </location>
</feature>
<evidence type="ECO:0000256" key="1">
    <source>
        <dbReference type="ARBA" id="ARBA00022553"/>
    </source>
</evidence>
<dbReference type="AlphaFoldDB" id="A0A2M8PGN5"/>
<reference evidence="4 5" key="1">
    <citation type="submission" date="2017-11" db="EMBL/GenBank/DDBJ databases">
        <title>Evolution of Phototrophy in the Chloroflexi Phylum Driven by Horizontal Gene Transfer.</title>
        <authorList>
            <person name="Ward L.M."/>
            <person name="Hemp J."/>
            <person name="Shih P.M."/>
            <person name="Mcglynn S.E."/>
            <person name="Fischer W."/>
        </authorList>
    </citation>
    <scope>NUCLEOTIDE SEQUENCE [LARGE SCALE GENOMIC DNA]</scope>
    <source>
        <strain evidence="4">JP3_13</strain>
    </source>
</reference>
<accession>A0A2M8PGN5</accession>
<gene>
    <name evidence="4" type="ORF">CUN49_03980</name>
</gene>
<evidence type="ECO:0000256" key="2">
    <source>
        <dbReference type="PROSITE-ProRule" id="PRU00169"/>
    </source>
</evidence>